<proteinExistence type="predicted"/>
<feature type="domain" description="Antitoxin SocA-like Panacea" evidence="1">
    <location>
        <begin position="32"/>
        <end position="141"/>
    </location>
</feature>
<keyword evidence="3" id="KW-1185">Reference proteome</keyword>
<accession>A0A6I4I5X8</accession>
<dbReference type="OrthoDB" id="9813053at2"/>
<dbReference type="Pfam" id="PF13274">
    <property type="entry name" value="SocA_Panacea"/>
    <property type="match status" value="1"/>
</dbReference>
<dbReference type="AlphaFoldDB" id="A0A6I4I5X8"/>
<gene>
    <name evidence="2" type="ORF">GO816_05015</name>
</gene>
<reference evidence="2 3" key="1">
    <citation type="submission" date="2019-12" db="EMBL/GenBank/DDBJ databases">
        <title>Mucilaginibacter sp. HME9299 genome sequencing and assembly.</title>
        <authorList>
            <person name="Kang H."/>
            <person name="Kim H."/>
            <person name="Joh K."/>
        </authorList>
    </citation>
    <scope>NUCLEOTIDE SEQUENCE [LARGE SCALE GENOMIC DNA]</scope>
    <source>
        <strain evidence="2 3">HME9299</strain>
    </source>
</reference>
<organism evidence="2 3">
    <name type="scientific">Mucilaginibacter aquatilis</name>
    <dbReference type="NCBI Taxonomy" id="1517760"/>
    <lineage>
        <taxon>Bacteria</taxon>
        <taxon>Pseudomonadati</taxon>
        <taxon>Bacteroidota</taxon>
        <taxon>Sphingobacteriia</taxon>
        <taxon>Sphingobacteriales</taxon>
        <taxon>Sphingobacteriaceae</taxon>
        <taxon>Mucilaginibacter</taxon>
    </lineage>
</organism>
<evidence type="ECO:0000313" key="2">
    <source>
        <dbReference type="EMBL" id="MVN90481.1"/>
    </source>
</evidence>
<dbReference type="Proteomes" id="UP000434850">
    <property type="component" value="Unassembled WGS sequence"/>
</dbReference>
<name>A0A6I4I5X8_9SPHI</name>
<evidence type="ECO:0000313" key="3">
    <source>
        <dbReference type="Proteomes" id="UP000434850"/>
    </source>
</evidence>
<dbReference type="EMBL" id="WQLA01000002">
    <property type="protein sequence ID" value="MVN90481.1"/>
    <property type="molecule type" value="Genomic_DNA"/>
</dbReference>
<evidence type="ECO:0000259" key="1">
    <source>
        <dbReference type="Pfam" id="PF13274"/>
    </source>
</evidence>
<protein>
    <submittedName>
        <fullName evidence="2">DUF4065 domain-containing protein</fullName>
    </submittedName>
</protein>
<sequence>MSNSFKFKKSVQSVTFFAQKEGGTINYMKAGKLVYLADKLHLRKYGRSITNDTYVAMKNGPVPSRTKDIILKSEWFGHDIVEYSNMYLTRPEGYNISSIGELESKVFSQTDLALLEQVYNEYGHLNEFDLSDYTHTFPEWKRFESQLTADRNRAFPIISDDLFLPLNSDRTLSQNEELLAMSKEVYQNMY</sequence>
<dbReference type="InterPro" id="IPR025272">
    <property type="entry name" value="SocA_Panacea"/>
</dbReference>
<dbReference type="RefSeq" id="WP_157540266.1">
    <property type="nucleotide sequence ID" value="NZ_WQLA01000002.1"/>
</dbReference>
<comment type="caution">
    <text evidence="2">The sequence shown here is derived from an EMBL/GenBank/DDBJ whole genome shotgun (WGS) entry which is preliminary data.</text>
</comment>